<accession>A0A182JIZ2</accession>
<protein>
    <submittedName>
        <fullName evidence="1">Uncharacterized protein</fullName>
    </submittedName>
</protein>
<reference evidence="1" key="1">
    <citation type="submission" date="2022-08" db="UniProtKB">
        <authorList>
            <consortium name="EnsemblMetazoa"/>
        </authorList>
    </citation>
    <scope>IDENTIFICATION</scope>
    <source>
        <strain evidence="1">EBRO</strain>
    </source>
</reference>
<evidence type="ECO:0000313" key="1">
    <source>
        <dbReference type="EnsemblMetazoa" id="AATE018949-PA.1"/>
    </source>
</evidence>
<dbReference type="EnsemblMetazoa" id="AATE018949-RA">
    <property type="protein sequence ID" value="AATE018949-PA.1"/>
    <property type="gene ID" value="AATE018949"/>
</dbReference>
<proteinExistence type="predicted"/>
<dbReference type="AlphaFoldDB" id="A0A182JIZ2"/>
<organism evidence="1">
    <name type="scientific">Anopheles atroparvus</name>
    <name type="common">European mosquito</name>
    <dbReference type="NCBI Taxonomy" id="41427"/>
    <lineage>
        <taxon>Eukaryota</taxon>
        <taxon>Metazoa</taxon>
        <taxon>Ecdysozoa</taxon>
        <taxon>Arthropoda</taxon>
        <taxon>Hexapoda</taxon>
        <taxon>Insecta</taxon>
        <taxon>Pterygota</taxon>
        <taxon>Neoptera</taxon>
        <taxon>Endopterygota</taxon>
        <taxon>Diptera</taxon>
        <taxon>Nematocera</taxon>
        <taxon>Culicoidea</taxon>
        <taxon>Culicidae</taxon>
        <taxon>Anophelinae</taxon>
        <taxon>Anopheles</taxon>
    </lineage>
</organism>
<dbReference type="VEuPathDB" id="VectorBase:AATE018949"/>
<sequence>MIVCLHFTFTIGGPLGILFVLWHPIRPRFKYGGVKAAGSETYSDEGFHTKWKQIERWSKRGRASEREETGGFGSSPGPEDVVLCSAELLRAKRPILAPARWGGKAVSCQHMRHPETMVAAGGKEKEILFLPHSGRSASFQTHFHIICSVGCEIKKKKPGGFDLFRRGVASAKRMA</sequence>
<name>A0A182JIZ2_ANOAO</name>